<feature type="signal peptide" evidence="1">
    <location>
        <begin position="1"/>
        <end position="29"/>
    </location>
</feature>
<accession>A0A6C2YSN4</accession>
<reference evidence="2" key="1">
    <citation type="submission" date="2019-04" db="EMBL/GenBank/DDBJ databases">
        <authorList>
            <consortium name="Science for Life Laboratories"/>
        </authorList>
    </citation>
    <scope>NUCLEOTIDE SEQUENCE</scope>
    <source>
        <strain evidence="2">MBLW1</strain>
    </source>
</reference>
<proteinExistence type="predicted"/>
<protein>
    <submittedName>
        <fullName evidence="2">Uncharacterized protein</fullName>
    </submittedName>
</protein>
<dbReference type="RefSeq" id="WP_162659771.1">
    <property type="nucleotide sequence ID" value="NZ_LR593887.1"/>
</dbReference>
<organism evidence="2">
    <name type="scientific">Tuwongella immobilis</name>
    <dbReference type="NCBI Taxonomy" id="692036"/>
    <lineage>
        <taxon>Bacteria</taxon>
        <taxon>Pseudomonadati</taxon>
        <taxon>Planctomycetota</taxon>
        <taxon>Planctomycetia</taxon>
        <taxon>Gemmatales</taxon>
        <taxon>Gemmataceae</taxon>
        <taxon>Tuwongella</taxon>
    </lineage>
</organism>
<evidence type="ECO:0000313" key="2">
    <source>
        <dbReference type="EMBL" id="VIP04728.1"/>
    </source>
</evidence>
<dbReference type="InParanoid" id="A0A6C2YSN4"/>
<keyword evidence="1" id="KW-0732">Signal</keyword>
<evidence type="ECO:0000256" key="1">
    <source>
        <dbReference type="SAM" id="SignalP"/>
    </source>
</evidence>
<gene>
    <name evidence="2" type="ORF">GMBLW1_44650</name>
</gene>
<evidence type="ECO:0000313" key="3">
    <source>
        <dbReference type="Proteomes" id="UP000464378"/>
    </source>
</evidence>
<dbReference type="Proteomes" id="UP000464378">
    <property type="component" value="Chromosome"/>
</dbReference>
<dbReference type="AlphaFoldDB" id="A0A6C2YSN4"/>
<dbReference type="EMBL" id="LR593887">
    <property type="protein sequence ID" value="VTS06815.1"/>
    <property type="molecule type" value="Genomic_DNA"/>
</dbReference>
<dbReference type="EMBL" id="LR586016">
    <property type="protein sequence ID" value="VIP04728.1"/>
    <property type="molecule type" value="Genomic_DNA"/>
</dbReference>
<feature type="chain" id="PRO_5036172843" evidence="1">
    <location>
        <begin position="30"/>
        <end position="127"/>
    </location>
</feature>
<dbReference type="KEGG" id="tim:GMBLW1_44650"/>
<name>A0A6C2YSN4_9BACT</name>
<keyword evidence="3" id="KW-1185">Reference proteome</keyword>
<sequence>MMTHRMLIGFTAVAWALLFAMSGTMTHGAEQPTTHGSGRFLIPKAVASFDNHMLEIRLNQDDPRIADKAADLVERLEIKPFAHMQGTDTNQPFVIGEKGTLDGQMGYYLTDFVHRKAIGAKLPDKNA</sequence>